<gene>
    <name evidence="1" type="ORF">Taro_045861</name>
</gene>
<accession>A0A843WSB5</accession>
<sequence length="312" mass="35305">MVAVSLNDIRVDANLCDLQNIGLPEDGFLSSFSLSLALFSCPLLPHYFQELYKGWEYLRYQPRVSVKLMAEDLSVNIDCRQVVSSGLCPGTCVVPSRSVSSDLDTLTPINLKWLIDEIGVVEEMIQRRVLSVKEEDGEVDNNFSKVVVGQRIFLEFFTEVGFYLICFLEAMWTFMVAVSLNGIRVDANLCELQNIGLPEDNFLSSFSLSLALFSCPLLPHYFQELYKGWEYLRYQPRVSVKLMAEDLSVNIDCRQSADVLGEFPTEPVTSKAHPYPPQVRARRMFLNLRPVQSRVVAVQGQYLQQCSLSSAV</sequence>
<dbReference type="AlphaFoldDB" id="A0A843WSB5"/>
<comment type="caution">
    <text evidence="1">The sequence shown here is derived from an EMBL/GenBank/DDBJ whole genome shotgun (WGS) entry which is preliminary data.</text>
</comment>
<reference evidence="1" key="1">
    <citation type="submission" date="2017-07" db="EMBL/GenBank/DDBJ databases">
        <title>Taro Niue Genome Assembly and Annotation.</title>
        <authorList>
            <person name="Atibalentja N."/>
            <person name="Keating K."/>
            <person name="Fields C.J."/>
        </authorList>
    </citation>
    <scope>NUCLEOTIDE SEQUENCE</scope>
    <source>
        <strain evidence="1">Niue_2</strain>
        <tissue evidence="1">Leaf</tissue>
    </source>
</reference>
<evidence type="ECO:0000313" key="1">
    <source>
        <dbReference type="EMBL" id="MQM12939.1"/>
    </source>
</evidence>
<evidence type="ECO:0000313" key="2">
    <source>
        <dbReference type="Proteomes" id="UP000652761"/>
    </source>
</evidence>
<protein>
    <submittedName>
        <fullName evidence="1">Uncharacterized protein</fullName>
    </submittedName>
</protein>
<proteinExistence type="predicted"/>
<name>A0A843WSB5_COLES</name>
<dbReference type="Proteomes" id="UP000652761">
    <property type="component" value="Unassembled WGS sequence"/>
</dbReference>
<keyword evidence="2" id="KW-1185">Reference proteome</keyword>
<organism evidence="1 2">
    <name type="scientific">Colocasia esculenta</name>
    <name type="common">Wild taro</name>
    <name type="synonym">Arum esculentum</name>
    <dbReference type="NCBI Taxonomy" id="4460"/>
    <lineage>
        <taxon>Eukaryota</taxon>
        <taxon>Viridiplantae</taxon>
        <taxon>Streptophyta</taxon>
        <taxon>Embryophyta</taxon>
        <taxon>Tracheophyta</taxon>
        <taxon>Spermatophyta</taxon>
        <taxon>Magnoliopsida</taxon>
        <taxon>Liliopsida</taxon>
        <taxon>Araceae</taxon>
        <taxon>Aroideae</taxon>
        <taxon>Colocasieae</taxon>
        <taxon>Colocasia</taxon>
    </lineage>
</organism>
<dbReference type="EMBL" id="NMUH01005502">
    <property type="protein sequence ID" value="MQM12939.1"/>
    <property type="molecule type" value="Genomic_DNA"/>
</dbReference>